<dbReference type="Proteomes" id="UP001598130">
    <property type="component" value="Unassembled WGS sequence"/>
</dbReference>
<reference evidence="1 2" key="1">
    <citation type="submission" date="2022-09" db="EMBL/GenBank/DDBJ databases">
        <title>New species of Phenylobacterium.</title>
        <authorList>
            <person name="Mieszkin S."/>
        </authorList>
    </citation>
    <scope>NUCLEOTIDE SEQUENCE [LARGE SCALE GENOMIC DNA]</scope>
    <source>
        <strain evidence="1 2">HK31-G</strain>
    </source>
</reference>
<dbReference type="RefSeq" id="WP_377371635.1">
    <property type="nucleotide sequence ID" value="NZ_JAOTJD010000056.1"/>
</dbReference>
<dbReference type="EMBL" id="JAOTJD010000056">
    <property type="protein sequence ID" value="MFD3266382.1"/>
    <property type="molecule type" value="Genomic_DNA"/>
</dbReference>
<comment type="caution">
    <text evidence="1">The sequence shown here is derived from an EMBL/GenBank/DDBJ whole genome shotgun (WGS) entry which is preliminary data.</text>
</comment>
<organism evidence="1 2">
    <name type="scientific">Phenylobacterium ferrooxidans</name>
    <dbReference type="NCBI Taxonomy" id="2982689"/>
    <lineage>
        <taxon>Bacteria</taxon>
        <taxon>Pseudomonadati</taxon>
        <taxon>Pseudomonadota</taxon>
        <taxon>Alphaproteobacteria</taxon>
        <taxon>Caulobacterales</taxon>
        <taxon>Caulobacteraceae</taxon>
        <taxon>Phenylobacterium</taxon>
    </lineage>
</organism>
<evidence type="ECO:0000313" key="2">
    <source>
        <dbReference type="Proteomes" id="UP001598130"/>
    </source>
</evidence>
<name>A0ABW6D1R4_9CAUL</name>
<proteinExistence type="predicted"/>
<evidence type="ECO:0008006" key="3">
    <source>
        <dbReference type="Google" id="ProtNLM"/>
    </source>
</evidence>
<evidence type="ECO:0000313" key="1">
    <source>
        <dbReference type="EMBL" id="MFD3266382.1"/>
    </source>
</evidence>
<sequence>MAFPITLAERPDHPGLEVLDSAVTALSEAVAALRAAELVVQDCKAALAPAVPKIDDPELAKRLAVWIYWNMPEVPVAPLAEMATGLTAGRAQQAFFKLSGTHASAVACAACGKPVAVRSRDEMKRVLTAKLKRGVLPICEPCQTSRRPEAPSVYVERPVRNTAATTFDREVLTLHAERGQPKTIEALCLWGMQKVELGPEHIRLYLQDADLGVAAALNASREDYLEWLEGWGSVRCSGTTTTGDQCRNTAKGLTGLELGEWLASRAKGGYCAVHGG</sequence>
<gene>
    <name evidence="1" type="ORF">OCL97_20765</name>
</gene>
<keyword evidence="2" id="KW-1185">Reference proteome</keyword>
<accession>A0ABW6D1R4</accession>
<protein>
    <recommendedName>
        <fullName evidence="3">HNH endonuclease</fullName>
    </recommendedName>
</protein>